<evidence type="ECO:0000313" key="7">
    <source>
        <dbReference type="Proteomes" id="UP000628017"/>
    </source>
</evidence>
<accession>A0A916VNJ1</accession>
<dbReference type="RefSeq" id="WP_188672005.1">
    <property type="nucleotide sequence ID" value="NZ_BMKA01000002.1"/>
</dbReference>
<gene>
    <name evidence="6" type="primary">cpdA</name>
    <name evidence="6" type="ORF">GCM10011498_11820</name>
</gene>
<feature type="domain" description="Calcineurin-like phosphoesterase" evidence="5">
    <location>
        <begin position="3"/>
        <end position="202"/>
    </location>
</feature>
<dbReference type="PANTHER" id="PTHR42988">
    <property type="entry name" value="PHOSPHOHYDROLASE"/>
    <property type="match status" value="1"/>
</dbReference>
<sequence length="275" mass="30512">MQKLLAFTDIHMKSEGQKIIGLDPFAQFERALAHGLRHHPEAERIILMGDLADTGAPEEYDRVQEILQDIETPVTLMAGNHDVRDTLVQKMPQAVCDAAGFLQTSHSYGTVRVLTLDTLFGPPAVSYAHFGAYCDQRFAWLTEQLSEAKQAGQWVALFSHHPPFRVGFKGMDQIRMRDDARMLKVLKGSGVSVHLICGHIHRTISGNWDGFGFSMLKSTCHQMPLAIDTTEMTLGTTEPAAYGVILLTDDGIIVHSEDFDLVQETLNTHTETPVA</sequence>
<evidence type="ECO:0000256" key="2">
    <source>
        <dbReference type="ARBA" id="ARBA00022801"/>
    </source>
</evidence>
<evidence type="ECO:0000256" key="3">
    <source>
        <dbReference type="ARBA" id="ARBA00023004"/>
    </source>
</evidence>
<evidence type="ECO:0000259" key="5">
    <source>
        <dbReference type="Pfam" id="PF00149"/>
    </source>
</evidence>
<comment type="caution">
    <text evidence="6">The sequence shown here is derived from an EMBL/GenBank/DDBJ whole genome shotgun (WGS) entry which is preliminary data.</text>
</comment>
<comment type="similarity">
    <text evidence="4">Belongs to the cyclic nucleotide phosphodiesterase class-III family.</text>
</comment>
<evidence type="ECO:0000256" key="4">
    <source>
        <dbReference type="ARBA" id="ARBA00025742"/>
    </source>
</evidence>
<dbReference type="GO" id="GO:0016787">
    <property type="term" value="F:hydrolase activity"/>
    <property type="evidence" value="ECO:0007669"/>
    <property type="project" value="UniProtKB-KW"/>
</dbReference>
<keyword evidence="2" id="KW-0378">Hydrolase</keyword>
<dbReference type="AlphaFoldDB" id="A0A916VNJ1"/>
<dbReference type="GO" id="GO:0046872">
    <property type="term" value="F:metal ion binding"/>
    <property type="evidence" value="ECO:0007669"/>
    <property type="project" value="UniProtKB-KW"/>
</dbReference>
<dbReference type="EMBL" id="BMKA01000002">
    <property type="protein sequence ID" value="GGA13465.1"/>
    <property type="molecule type" value="Genomic_DNA"/>
</dbReference>
<dbReference type="Pfam" id="PF00149">
    <property type="entry name" value="Metallophos"/>
    <property type="match status" value="1"/>
</dbReference>
<organism evidence="6 7">
    <name type="scientific">Neptunicoccus cionae</name>
    <dbReference type="NCBI Taxonomy" id="2035344"/>
    <lineage>
        <taxon>Bacteria</taxon>
        <taxon>Pseudomonadati</taxon>
        <taxon>Pseudomonadota</taxon>
        <taxon>Alphaproteobacteria</taxon>
        <taxon>Rhodobacterales</taxon>
        <taxon>Paracoccaceae</taxon>
        <taxon>Neptunicoccus</taxon>
    </lineage>
</organism>
<keyword evidence="3" id="KW-0408">Iron</keyword>
<evidence type="ECO:0000256" key="1">
    <source>
        <dbReference type="ARBA" id="ARBA00022723"/>
    </source>
</evidence>
<dbReference type="Proteomes" id="UP000628017">
    <property type="component" value="Unassembled WGS sequence"/>
</dbReference>
<reference evidence="6" key="2">
    <citation type="submission" date="2020-09" db="EMBL/GenBank/DDBJ databases">
        <authorList>
            <person name="Sun Q."/>
            <person name="Zhou Y."/>
        </authorList>
    </citation>
    <scope>NUCLEOTIDE SEQUENCE</scope>
    <source>
        <strain evidence="6">CGMCC 1.15880</strain>
    </source>
</reference>
<name>A0A916VNJ1_9RHOB</name>
<dbReference type="InterPro" id="IPR050884">
    <property type="entry name" value="CNP_phosphodiesterase-III"/>
</dbReference>
<dbReference type="InterPro" id="IPR004843">
    <property type="entry name" value="Calcineurin-like_PHP"/>
</dbReference>
<reference evidence="6" key="1">
    <citation type="journal article" date="2014" name="Int. J. Syst. Evol. Microbiol.">
        <title>Complete genome sequence of Corynebacterium casei LMG S-19264T (=DSM 44701T), isolated from a smear-ripened cheese.</title>
        <authorList>
            <consortium name="US DOE Joint Genome Institute (JGI-PGF)"/>
            <person name="Walter F."/>
            <person name="Albersmeier A."/>
            <person name="Kalinowski J."/>
            <person name="Ruckert C."/>
        </authorList>
    </citation>
    <scope>NUCLEOTIDE SEQUENCE</scope>
    <source>
        <strain evidence="6">CGMCC 1.15880</strain>
    </source>
</reference>
<dbReference type="PANTHER" id="PTHR42988:SF2">
    <property type="entry name" value="CYCLIC NUCLEOTIDE PHOSPHODIESTERASE CBUA0032-RELATED"/>
    <property type="match status" value="1"/>
</dbReference>
<evidence type="ECO:0000313" key="6">
    <source>
        <dbReference type="EMBL" id="GGA13465.1"/>
    </source>
</evidence>
<keyword evidence="7" id="KW-1185">Reference proteome</keyword>
<protein>
    <submittedName>
        <fullName evidence="6">3',5'-cyclic adenosine monophosphate phosphodiesterase CpdA</fullName>
    </submittedName>
</protein>
<dbReference type="Gene3D" id="3.60.21.10">
    <property type="match status" value="1"/>
</dbReference>
<proteinExistence type="inferred from homology"/>
<keyword evidence="1" id="KW-0479">Metal-binding</keyword>
<dbReference type="InterPro" id="IPR029052">
    <property type="entry name" value="Metallo-depent_PP-like"/>
</dbReference>
<dbReference type="SUPFAM" id="SSF56300">
    <property type="entry name" value="Metallo-dependent phosphatases"/>
    <property type="match status" value="1"/>
</dbReference>